<dbReference type="GO" id="GO:0071014">
    <property type="term" value="C:post-mRNA release spliceosomal complex"/>
    <property type="evidence" value="ECO:0007669"/>
    <property type="project" value="TreeGrafter"/>
</dbReference>
<dbReference type="SUPFAM" id="SSF55205">
    <property type="entry name" value="EPT/RTPC-like"/>
    <property type="match status" value="1"/>
</dbReference>
<evidence type="ECO:0000256" key="7">
    <source>
        <dbReference type="ARBA" id="ARBA00023242"/>
    </source>
</evidence>
<dbReference type="Pfam" id="PF01137">
    <property type="entry name" value="RTC"/>
    <property type="match status" value="1"/>
</dbReference>
<proteinExistence type="inferred from homology"/>
<keyword evidence="6" id="KW-0508">mRNA splicing</keyword>
<dbReference type="FunFam" id="1.25.40.10:FF:000411">
    <property type="entry name" value="pre-mRNA-splicing factor SYF1"/>
    <property type="match status" value="1"/>
</dbReference>
<keyword evidence="13" id="KW-1185">Reference proteome</keyword>
<dbReference type="InterPro" id="IPR055430">
    <property type="entry name" value="HAT_Syf1_CNRKL1_C"/>
</dbReference>
<dbReference type="FunFam" id="1.25.40.10:FF:000023">
    <property type="entry name" value="Pre-mRNA-splicing factor SYF1"/>
    <property type="match status" value="1"/>
</dbReference>
<dbReference type="CDD" id="cd00875">
    <property type="entry name" value="RNA_Cyclase_Class_I"/>
    <property type="match status" value="1"/>
</dbReference>
<evidence type="ECO:0000256" key="5">
    <source>
        <dbReference type="ARBA" id="ARBA00022737"/>
    </source>
</evidence>
<dbReference type="Proteomes" id="UP000078492">
    <property type="component" value="Unassembled WGS sequence"/>
</dbReference>
<organism evidence="12 13">
    <name type="scientific">Trachymyrmex cornetzi</name>
    <dbReference type="NCBI Taxonomy" id="471704"/>
    <lineage>
        <taxon>Eukaryota</taxon>
        <taxon>Metazoa</taxon>
        <taxon>Ecdysozoa</taxon>
        <taxon>Arthropoda</taxon>
        <taxon>Hexapoda</taxon>
        <taxon>Insecta</taxon>
        <taxon>Pterygota</taxon>
        <taxon>Neoptera</taxon>
        <taxon>Endopterygota</taxon>
        <taxon>Hymenoptera</taxon>
        <taxon>Apocrita</taxon>
        <taxon>Aculeata</taxon>
        <taxon>Formicoidea</taxon>
        <taxon>Formicidae</taxon>
        <taxon>Myrmicinae</taxon>
        <taxon>Trachymyrmex</taxon>
    </lineage>
</organism>
<keyword evidence="4" id="KW-0747">Spliceosome</keyword>
<dbReference type="InterPro" id="IPR011990">
    <property type="entry name" value="TPR-like_helical_dom_sf"/>
</dbReference>
<feature type="domain" description="RNA 3'-terminal phosphate cyclase insert" evidence="9">
    <location>
        <begin position="186"/>
        <end position="290"/>
    </location>
</feature>
<keyword evidence="5" id="KW-0677">Repeat</keyword>
<comment type="subcellular location">
    <subcellularLocation>
        <location evidence="1">Nucleus</location>
    </subcellularLocation>
</comment>
<dbReference type="InterPro" id="IPR056350">
    <property type="entry name" value="HAT_Syf1_central"/>
</dbReference>
<feature type="domain" description="RNA 3'-terminal phosphate cyclase" evidence="8">
    <location>
        <begin position="12"/>
        <end position="327"/>
    </location>
</feature>
<evidence type="ECO:0000313" key="12">
    <source>
        <dbReference type="EMBL" id="KYN12660.1"/>
    </source>
</evidence>
<dbReference type="NCBIfam" id="TIGR03400">
    <property type="entry name" value="18S_RNA_Rcl1p"/>
    <property type="match status" value="1"/>
</dbReference>
<dbReference type="InterPro" id="IPR013791">
    <property type="entry name" value="RNA3'-term_phos_cycl_insert"/>
</dbReference>
<evidence type="ECO:0000259" key="11">
    <source>
        <dbReference type="Pfam" id="PF23231"/>
    </source>
</evidence>
<keyword evidence="3" id="KW-0507">mRNA processing</keyword>
<comment type="similarity">
    <text evidence="2">Belongs to the crooked-neck family.</text>
</comment>
<gene>
    <name evidence="12" type="ORF">ALC57_15388</name>
</gene>
<protein>
    <submittedName>
        <fullName evidence="12">Pre-mRNA-splicing factor SYF1</fullName>
    </submittedName>
</protein>
<dbReference type="FunFam" id="1.25.40.10:FF:001071">
    <property type="entry name" value="pre-mRNA-splicing factor SYF1-like"/>
    <property type="match status" value="1"/>
</dbReference>
<dbReference type="EMBL" id="KQ980824">
    <property type="protein sequence ID" value="KYN12660.1"/>
    <property type="molecule type" value="Genomic_DNA"/>
</dbReference>
<dbReference type="InterPro" id="IPR037136">
    <property type="entry name" value="RNA3'_phos_cyclase_dom_sf"/>
</dbReference>
<dbReference type="Pfam" id="PF23231">
    <property type="entry name" value="HAT_Syf1_CNRKL1_C"/>
    <property type="match status" value="1"/>
</dbReference>
<dbReference type="PANTHER" id="PTHR11246:SF5">
    <property type="entry name" value="PRE-MRNA-SPLICING FACTOR SYF1"/>
    <property type="match status" value="1"/>
</dbReference>
<dbReference type="GO" id="GO:0000349">
    <property type="term" value="P:generation of catalytic spliceosome for first transesterification step"/>
    <property type="evidence" value="ECO:0007669"/>
    <property type="project" value="TreeGrafter"/>
</dbReference>
<evidence type="ECO:0000256" key="2">
    <source>
        <dbReference type="ARBA" id="ARBA00008644"/>
    </source>
</evidence>
<dbReference type="Gene3D" id="3.65.10.20">
    <property type="entry name" value="RNA 3'-terminal phosphate cyclase domain"/>
    <property type="match status" value="1"/>
</dbReference>
<dbReference type="GO" id="GO:0005730">
    <property type="term" value="C:nucleolus"/>
    <property type="evidence" value="ECO:0007669"/>
    <property type="project" value="InterPro"/>
</dbReference>
<dbReference type="InterPro" id="IPR020719">
    <property type="entry name" value="RNA3'_term_phos_cycl-like_CS"/>
</dbReference>
<dbReference type="PANTHER" id="PTHR11246">
    <property type="entry name" value="PRE-MRNA SPLICING FACTOR"/>
    <property type="match status" value="1"/>
</dbReference>
<evidence type="ECO:0000256" key="6">
    <source>
        <dbReference type="ARBA" id="ARBA00023187"/>
    </source>
</evidence>
<dbReference type="GO" id="GO:0000974">
    <property type="term" value="C:Prp19 complex"/>
    <property type="evidence" value="ECO:0007669"/>
    <property type="project" value="TreeGrafter"/>
</dbReference>
<accession>A0A195DIE1</accession>
<feature type="domain" description="Pre-mRNA-splicing factor Syf1/CRNKL1-like C-terminal HAT-repeats" evidence="11">
    <location>
        <begin position="646"/>
        <end position="1020"/>
    </location>
</feature>
<dbReference type="InterPro" id="IPR013792">
    <property type="entry name" value="RNA3'P_cycl/enolpyr_Trfase_a/b"/>
</dbReference>
<evidence type="ECO:0000259" key="8">
    <source>
        <dbReference type="Pfam" id="PF01137"/>
    </source>
</evidence>
<dbReference type="InterPro" id="IPR023797">
    <property type="entry name" value="RNA3'_phos_cyclase_dom"/>
</dbReference>
<dbReference type="InterPro" id="IPR036553">
    <property type="entry name" value="RPTC_insert"/>
</dbReference>
<evidence type="ECO:0000256" key="1">
    <source>
        <dbReference type="ARBA" id="ARBA00004123"/>
    </source>
</evidence>
<dbReference type="PROSITE" id="PS01287">
    <property type="entry name" value="RTC"/>
    <property type="match status" value="1"/>
</dbReference>
<keyword evidence="7" id="KW-0539">Nucleus</keyword>
<dbReference type="InterPro" id="IPR016443">
    <property type="entry name" value="RNA3'_term_phos_cyc_type_2"/>
</dbReference>
<reference evidence="12 13" key="1">
    <citation type="submission" date="2015-09" db="EMBL/GenBank/DDBJ databases">
        <title>Trachymyrmex cornetzi WGS genome.</title>
        <authorList>
            <person name="Nygaard S."/>
            <person name="Hu H."/>
            <person name="Boomsma J."/>
            <person name="Zhang G."/>
        </authorList>
    </citation>
    <scope>NUCLEOTIDE SEQUENCE [LARGE SCALE GENOMIC DNA]</scope>
    <source>
        <strain evidence="12">Tcor2-1</strain>
        <tissue evidence="12">Whole body</tissue>
    </source>
</reference>
<dbReference type="STRING" id="471704.A0A195DIE1"/>
<dbReference type="SMART" id="SM00386">
    <property type="entry name" value="HAT"/>
    <property type="match status" value="11"/>
</dbReference>
<evidence type="ECO:0000259" key="10">
    <source>
        <dbReference type="Pfam" id="PF23220"/>
    </source>
</evidence>
<dbReference type="GO" id="GO:0003824">
    <property type="term" value="F:catalytic activity"/>
    <property type="evidence" value="ECO:0007669"/>
    <property type="project" value="InterPro"/>
</dbReference>
<dbReference type="GO" id="GO:0071007">
    <property type="term" value="C:U2-type catalytic step 2 spliceosome"/>
    <property type="evidence" value="ECO:0007669"/>
    <property type="project" value="TreeGrafter"/>
</dbReference>
<dbReference type="SUPFAM" id="SSF48452">
    <property type="entry name" value="TPR-like"/>
    <property type="match status" value="4"/>
</dbReference>
<dbReference type="InterPro" id="IPR045075">
    <property type="entry name" value="Syf1-like"/>
</dbReference>
<sequence>MSAKIKNKVLVYEGSNYLRYRLLLSTLSGKPVKITNIRTKNDDPGLKEYEISFIRLLDKMTNGTKIELNETGTSIYYNPGLLHGGELEHDCSLQRGIGYYLEAIMILAPFCKSRIDLKLRGVTNNTIDLSVDRIQTAGIPILKKFLTGDNEVILDIRKRGVAPLGGGEVQFKCPINRNLKTIQLEDSGMVKRIRGTACSIRVSPAIANRIVESAKSVLLKFLPDVYIYADHCKRSISGKSPGFGVTLTAETTKEVFFSGQAFSPLMTTGSLPCVPEDLGKEAAIKLLDEIYRNGCIDSVFQSMTAAFMALGKKDVCKVIIGPLTPAIYKLWYNYLRQRVSQLKGRCIIDPLYEDVNNAFERALVFMHKMPRIWMDYCTLMTEECYITRTRQVFDRSLRALPITQHHRIWPLYIHFLKKHNVYETAVRVFRRYLKLAPEDTEEYIEYLISIERLDEAAVKLAQIVNQDDFVSKHGKSNHQLWNELCDLISKNPSKIKSLNVDAIIRGGLRRYTDQLGPLWNSLADYYVRSGLFERARDIYEEAIQTVTTVRDFTQVFDAYAQFEELSLKKLIEEAARNPTEEDDIKLELRLARLEHLMERRLLLLNSVLLRQNPHNVAEWHKRVKLYEGQPHEIINTYTEAVQTVQPQLAVGKLYTLWVAFGKFYEENGQIEDARVVFEKATLVPYTKVDDLASVWCEWAEMEIRHGNCKEALKLMHRATTMPARKVAYHDETETVQVRLYKSLKVWSMYADLEESFGTFKTCKTVYDKIIDLKIATPQIIINYGLFLEENNYFEEAFRAYEKGIALFKWPNVYDIWNTYLTKFLKRYGGTKLERTRDLFEQCLEYCPPKYAKALYLLYAKLEEEHGLARHAMSVYERATNAVLPEERFDMFNIYIKKAADIYGVPKTRQIYEKAIEVLNDDNTREICLRFAEMETKLGEVDRARAIYAHCSQICDPRVTSNFWQIWKEFEVRHGNEDTMREMLRIKRSVQAMYNTQVNMMSAQMLNNASNQISDVTLDAMRLLDSKITSNADNAADVKGVIKFVRGVTEKDGKPESHVNNPDEINIDIDDENDNDVEIEEIEEGTTIYLQVVSKLNYLLYKYI</sequence>
<dbReference type="FunFam" id="1.25.40.10:FF:000137">
    <property type="entry name" value="Pre-mRNA-splicing factor syf1"/>
    <property type="match status" value="1"/>
</dbReference>
<feature type="domain" description="Pre-mRNA-splicing factor SYF1 central HAT repeats" evidence="10">
    <location>
        <begin position="441"/>
        <end position="644"/>
    </location>
</feature>
<dbReference type="Pfam" id="PF05189">
    <property type="entry name" value="RTC_insert"/>
    <property type="match status" value="1"/>
</dbReference>
<dbReference type="InterPro" id="IPR003107">
    <property type="entry name" value="HAT"/>
</dbReference>
<dbReference type="AlphaFoldDB" id="A0A195DIE1"/>
<dbReference type="Gene3D" id="3.30.360.20">
    <property type="entry name" value="RNA 3'-terminal phosphate cyclase, insert domain"/>
    <property type="match status" value="1"/>
</dbReference>
<name>A0A195DIE1_9HYME</name>
<dbReference type="Gene3D" id="1.25.40.10">
    <property type="entry name" value="Tetratricopeptide repeat domain"/>
    <property type="match status" value="4"/>
</dbReference>
<evidence type="ECO:0000256" key="4">
    <source>
        <dbReference type="ARBA" id="ARBA00022728"/>
    </source>
</evidence>
<evidence type="ECO:0000256" key="3">
    <source>
        <dbReference type="ARBA" id="ARBA00022664"/>
    </source>
</evidence>
<evidence type="ECO:0000259" key="9">
    <source>
        <dbReference type="Pfam" id="PF05189"/>
    </source>
</evidence>
<dbReference type="GO" id="GO:0042254">
    <property type="term" value="P:ribosome biogenesis"/>
    <property type="evidence" value="ECO:0007669"/>
    <property type="project" value="InterPro"/>
</dbReference>
<evidence type="ECO:0000313" key="13">
    <source>
        <dbReference type="Proteomes" id="UP000078492"/>
    </source>
</evidence>
<dbReference type="Pfam" id="PF23220">
    <property type="entry name" value="HAT_Syf1_M"/>
    <property type="match status" value="1"/>
</dbReference>